<organism evidence="1 2">
    <name type="scientific">Physcomitrium patens</name>
    <name type="common">Spreading-leaved earth moss</name>
    <name type="synonym">Physcomitrella patens</name>
    <dbReference type="NCBI Taxonomy" id="3218"/>
    <lineage>
        <taxon>Eukaryota</taxon>
        <taxon>Viridiplantae</taxon>
        <taxon>Streptophyta</taxon>
        <taxon>Embryophyta</taxon>
        <taxon>Bryophyta</taxon>
        <taxon>Bryophytina</taxon>
        <taxon>Bryopsida</taxon>
        <taxon>Funariidae</taxon>
        <taxon>Funariales</taxon>
        <taxon>Funariaceae</taxon>
        <taxon>Physcomitrium</taxon>
    </lineage>
</organism>
<reference evidence="1" key="3">
    <citation type="submission" date="2020-12" db="UniProtKB">
        <authorList>
            <consortium name="EnsemblPlants"/>
        </authorList>
    </citation>
    <scope>IDENTIFICATION</scope>
</reference>
<reference evidence="1 2" key="2">
    <citation type="journal article" date="2018" name="Plant J.">
        <title>The Physcomitrella patens chromosome-scale assembly reveals moss genome structure and evolution.</title>
        <authorList>
            <person name="Lang D."/>
            <person name="Ullrich K.K."/>
            <person name="Murat F."/>
            <person name="Fuchs J."/>
            <person name="Jenkins J."/>
            <person name="Haas F.B."/>
            <person name="Piednoel M."/>
            <person name="Gundlach H."/>
            <person name="Van Bel M."/>
            <person name="Meyberg R."/>
            <person name="Vives C."/>
            <person name="Morata J."/>
            <person name="Symeonidi A."/>
            <person name="Hiss M."/>
            <person name="Muchero W."/>
            <person name="Kamisugi Y."/>
            <person name="Saleh O."/>
            <person name="Blanc G."/>
            <person name="Decker E.L."/>
            <person name="van Gessel N."/>
            <person name="Grimwood J."/>
            <person name="Hayes R.D."/>
            <person name="Graham S.W."/>
            <person name="Gunter L.E."/>
            <person name="McDaniel S.F."/>
            <person name="Hoernstein S.N.W."/>
            <person name="Larsson A."/>
            <person name="Li F.W."/>
            <person name="Perroud P.F."/>
            <person name="Phillips J."/>
            <person name="Ranjan P."/>
            <person name="Rokshar D.S."/>
            <person name="Rothfels C.J."/>
            <person name="Schneider L."/>
            <person name="Shu S."/>
            <person name="Stevenson D.W."/>
            <person name="Thummler F."/>
            <person name="Tillich M."/>
            <person name="Villarreal Aguilar J.C."/>
            <person name="Widiez T."/>
            <person name="Wong G.K."/>
            <person name="Wymore A."/>
            <person name="Zhang Y."/>
            <person name="Zimmer A.D."/>
            <person name="Quatrano R.S."/>
            <person name="Mayer K.F.X."/>
            <person name="Goodstein D."/>
            <person name="Casacuberta J.M."/>
            <person name="Vandepoele K."/>
            <person name="Reski R."/>
            <person name="Cuming A.C."/>
            <person name="Tuskan G.A."/>
            <person name="Maumus F."/>
            <person name="Salse J."/>
            <person name="Schmutz J."/>
            <person name="Rensing S.A."/>
        </authorList>
    </citation>
    <scope>NUCLEOTIDE SEQUENCE [LARGE SCALE GENOMIC DNA]</scope>
    <source>
        <strain evidence="1 2">cv. Gransden 2004</strain>
    </source>
</reference>
<dbReference type="Proteomes" id="UP000006727">
    <property type="component" value="Chromosome 3"/>
</dbReference>
<sequence length="93" mass="10516">MSSSIFRVVLICTSGYFIPSSVYSVNNTWFLEGFAQRRVFLASHNFCCVLTLLFSCCWLSRNGLLVSRSPCRTLLIGCFSCLHCRGTLFNFVP</sequence>
<reference evidence="1 2" key="1">
    <citation type="journal article" date="2008" name="Science">
        <title>The Physcomitrella genome reveals evolutionary insights into the conquest of land by plants.</title>
        <authorList>
            <person name="Rensing S."/>
            <person name="Lang D."/>
            <person name="Zimmer A."/>
            <person name="Terry A."/>
            <person name="Salamov A."/>
            <person name="Shapiro H."/>
            <person name="Nishiyama T."/>
            <person name="Perroud P.-F."/>
            <person name="Lindquist E."/>
            <person name="Kamisugi Y."/>
            <person name="Tanahashi T."/>
            <person name="Sakakibara K."/>
            <person name="Fujita T."/>
            <person name="Oishi K."/>
            <person name="Shin-I T."/>
            <person name="Kuroki Y."/>
            <person name="Toyoda A."/>
            <person name="Suzuki Y."/>
            <person name="Hashimoto A."/>
            <person name="Yamaguchi K."/>
            <person name="Sugano A."/>
            <person name="Kohara Y."/>
            <person name="Fujiyama A."/>
            <person name="Anterola A."/>
            <person name="Aoki S."/>
            <person name="Ashton N."/>
            <person name="Barbazuk W.B."/>
            <person name="Barker E."/>
            <person name="Bennetzen J."/>
            <person name="Bezanilla M."/>
            <person name="Blankenship R."/>
            <person name="Cho S.H."/>
            <person name="Dutcher S."/>
            <person name="Estelle M."/>
            <person name="Fawcett J.A."/>
            <person name="Gundlach H."/>
            <person name="Hanada K."/>
            <person name="Heyl A."/>
            <person name="Hicks K.A."/>
            <person name="Hugh J."/>
            <person name="Lohr M."/>
            <person name="Mayer K."/>
            <person name="Melkozernov A."/>
            <person name="Murata T."/>
            <person name="Nelson D."/>
            <person name="Pils B."/>
            <person name="Prigge M."/>
            <person name="Reiss B."/>
            <person name="Renner T."/>
            <person name="Rombauts S."/>
            <person name="Rushton P."/>
            <person name="Sanderfoot A."/>
            <person name="Schween G."/>
            <person name="Shiu S.-H."/>
            <person name="Stueber K."/>
            <person name="Theodoulou F.L."/>
            <person name="Tu H."/>
            <person name="Van de Peer Y."/>
            <person name="Verrier P.J."/>
            <person name="Waters E."/>
            <person name="Wood A."/>
            <person name="Yang L."/>
            <person name="Cove D."/>
            <person name="Cuming A."/>
            <person name="Hasebe M."/>
            <person name="Lucas S."/>
            <person name="Mishler D.B."/>
            <person name="Reski R."/>
            <person name="Grigoriev I."/>
            <person name="Quatrano R.S."/>
            <person name="Boore J.L."/>
        </authorList>
    </citation>
    <scope>NUCLEOTIDE SEQUENCE [LARGE SCALE GENOMIC DNA]</scope>
    <source>
        <strain evidence="1 2">cv. Gransden 2004</strain>
    </source>
</reference>
<accession>A0A7I3ZF16</accession>
<evidence type="ECO:0000313" key="1">
    <source>
        <dbReference type="EnsemblPlants" id="PAC:32942037.CDS.1"/>
    </source>
</evidence>
<dbReference type="Gramene" id="Pp3c3_28480V3.4">
    <property type="protein sequence ID" value="PAC:32942037.CDS.1"/>
    <property type="gene ID" value="Pp3c3_28480"/>
</dbReference>
<protein>
    <submittedName>
        <fullName evidence="1">Uncharacterized protein</fullName>
    </submittedName>
</protein>
<dbReference type="EnsemblPlants" id="Pp3c3_28480V3.4">
    <property type="protein sequence ID" value="PAC:32942037.CDS.1"/>
    <property type="gene ID" value="Pp3c3_28480"/>
</dbReference>
<dbReference type="EMBL" id="ABEU02000003">
    <property type="status" value="NOT_ANNOTATED_CDS"/>
    <property type="molecule type" value="Genomic_DNA"/>
</dbReference>
<keyword evidence="2" id="KW-1185">Reference proteome</keyword>
<dbReference type="AlphaFoldDB" id="A0A7I3ZF16"/>
<gene>
    <name evidence="1" type="primary">LOC112279369</name>
</gene>
<proteinExistence type="predicted"/>
<evidence type="ECO:0000313" key="2">
    <source>
        <dbReference type="Proteomes" id="UP000006727"/>
    </source>
</evidence>
<name>A0A7I3ZF16_PHYPA</name>